<accession>A0A4Y6UIE6</accession>
<dbReference type="RefSeq" id="WP_141459693.1">
    <property type="nucleotide sequence ID" value="NZ_CP038141.1"/>
</dbReference>
<feature type="domain" description="O-antigen ligase-related" evidence="6">
    <location>
        <begin position="197"/>
        <end position="353"/>
    </location>
</feature>
<reference evidence="7 8" key="1">
    <citation type="submission" date="2019-03" db="EMBL/GenBank/DDBJ databases">
        <title>The complete genome sequence of Swingsia samuiensis NBRC107927(T).</title>
        <authorList>
            <person name="Chua K.-O."/>
            <person name="Chan K.-G."/>
            <person name="See-Too W.-S."/>
        </authorList>
    </citation>
    <scope>NUCLEOTIDE SEQUENCE [LARGE SCALE GENOMIC DNA]</scope>
    <source>
        <strain evidence="7 8">AH83</strain>
    </source>
</reference>
<dbReference type="Proteomes" id="UP000316313">
    <property type="component" value="Chromosome"/>
</dbReference>
<keyword evidence="3 5" id="KW-1133">Transmembrane helix</keyword>
<keyword evidence="2 5" id="KW-0812">Transmembrane</keyword>
<evidence type="ECO:0000256" key="2">
    <source>
        <dbReference type="ARBA" id="ARBA00022692"/>
    </source>
</evidence>
<dbReference type="GO" id="GO:0016020">
    <property type="term" value="C:membrane"/>
    <property type="evidence" value="ECO:0007669"/>
    <property type="project" value="UniProtKB-SubCell"/>
</dbReference>
<evidence type="ECO:0000256" key="1">
    <source>
        <dbReference type="ARBA" id="ARBA00004141"/>
    </source>
</evidence>
<evidence type="ECO:0000256" key="4">
    <source>
        <dbReference type="ARBA" id="ARBA00023136"/>
    </source>
</evidence>
<evidence type="ECO:0000259" key="6">
    <source>
        <dbReference type="Pfam" id="PF04932"/>
    </source>
</evidence>
<dbReference type="PANTHER" id="PTHR37422:SF13">
    <property type="entry name" value="LIPOPOLYSACCHARIDE BIOSYNTHESIS PROTEIN PA4999-RELATED"/>
    <property type="match status" value="1"/>
</dbReference>
<feature type="transmembrane region" description="Helical" evidence="5">
    <location>
        <begin position="117"/>
        <end position="138"/>
    </location>
</feature>
<feature type="transmembrane region" description="Helical" evidence="5">
    <location>
        <begin position="394"/>
        <end position="416"/>
    </location>
</feature>
<comment type="subcellular location">
    <subcellularLocation>
        <location evidence="1">Membrane</location>
        <topology evidence="1">Multi-pass membrane protein</topology>
    </subcellularLocation>
</comment>
<evidence type="ECO:0000313" key="7">
    <source>
        <dbReference type="EMBL" id="QDH16590.1"/>
    </source>
</evidence>
<gene>
    <name evidence="7" type="ORF">E3D00_02635</name>
</gene>
<feature type="transmembrane region" description="Helical" evidence="5">
    <location>
        <begin position="235"/>
        <end position="253"/>
    </location>
</feature>
<dbReference type="KEGG" id="ssam:E3D00_02635"/>
<dbReference type="OrthoDB" id="5801261at2"/>
<feature type="transmembrane region" description="Helical" evidence="5">
    <location>
        <begin position="337"/>
        <end position="359"/>
    </location>
</feature>
<dbReference type="Pfam" id="PF04932">
    <property type="entry name" value="Wzy_C"/>
    <property type="match status" value="1"/>
</dbReference>
<organism evidence="7 8">
    <name type="scientific">Swingsia samuiensis</name>
    <dbReference type="NCBI Taxonomy" id="1293412"/>
    <lineage>
        <taxon>Bacteria</taxon>
        <taxon>Pseudomonadati</taxon>
        <taxon>Pseudomonadota</taxon>
        <taxon>Alphaproteobacteria</taxon>
        <taxon>Acetobacterales</taxon>
        <taxon>Acetobacteraceae</taxon>
        <taxon>Swingsia</taxon>
    </lineage>
</organism>
<dbReference type="EMBL" id="CP038141">
    <property type="protein sequence ID" value="QDH16590.1"/>
    <property type="molecule type" value="Genomic_DNA"/>
</dbReference>
<dbReference type="PANTHER" id="PTHR37422">
    <property type="entry name" value="TEICHURONIC ACID BIOSYNTHESIS PROTEIN TUAE"/>
    <property type="match status" value="1"/>
</dbReference>
<protein>
    <submittedName>
        <fullName evidence="7">O-antigen ligase domain-containing protein</fullName>
    </submittedName>
</protein>
<evidence type="ECO:0000256" key="3">
    <source>
        <dbReference type="ARBA" id="ARBA00022989"/>
    </source>
</evidence>
<keyword evidence="4 5" id="KW-0472">Membrane</keyword>
<feature type="transmembrane region" description="Helical" evidence="5">
    <location>
        <begin position="371"/>
        <end position="388"/>
    </location>
</feature>
<keyword evidence="8" id="KW-1185">Reference proteome</keyword>
<proteinExistence type="predicted"/>
<evidence type="ECO:0000313" key="8">
    <source>
        <dbReference type="Proteomes" id="UP000316313"/>
    </source>
</evidence>
<feature type="transmembrane region" description="Helical" evidence="5">
    <location>
        <begin position="86"/>
        <end position="108"/>
    </location>
</feature>
<evidence type="ECO:0000256" key="5">
    <source>
        <dbReference type="SAM" id="Phobius"/>
    </source>
</evidence>
<sequence>MRPFSFSLLRIAQWCAVILPLTLTHLRGLAEADLDILAILFLIHSWRQGVQAGGWDWARAPWMIATFAWWAWQVMCTALISPGHGALGQALAAIRFPMAAASLGFWVLQDRLWRMRVLWVTCACGAYIALQMLIQAIFGRNLFGVPRFPDGTLTGPYPHPRAAAPLSRLILPMLMVACMFVEKAKNVSARIIGLSGATLLAVSIMVLAGQRMPFALSLLGMMVCAMLYRPLRPAAFIALASAPALVILTSIISPKSFSHLFILAKNQLSHFGSSPYGEIFTHALVMAQQHPIFGQGYDAYRHHCADPSTFHGITGLSTQIPLQGWSSLCVQHPHNHYLQALVNGGVIGLFLFVVMIIYWLKALWPGKNGSAISIGLFAAVFIQEWPFASSSDFLNLPLSGWGFLLLGLGLSFHFGVHRGGQLKE</sequence>
<dbReference type="InterPro" id="IPR007016">
    <property type="entry name" value="O-antigen_ligase-rel_domated"/>
</dbReference>
<name>A0A4Y6UIE6_9PROT</name>
<keyword evidence="7" id="KW-0436">Ligase</keyword>
<dbReference type="GO" id="GO:0016874">
    <property type="term" value="F:ligase activity"/>
    <property type="evidence" value="ECO:0007669"/>
    <property type="project" value="UniProtKB-KW"/>
</dbReference>
<feature type="transmembrane region" description="Helical" evidence="5">
    <location>
        <begin position="187"/>
        <end position="206"/>
    </location>
</feature>
<dbReference type="InterPro" id="IPR051533">
    <property type="entry name" value="WaaL-like"/>
</dbReference>
<dbReference type="AlphaFoldDB" id="A0A4Y6UIE6"/>